<organism evidence="3 4">
    <name type="scientific">Sinomonas cellulolyticus</name>
    <dbReference type="NCBI Taxonomy" id="2801916"/>
    <lineage>
        <taxon>Bacteria</taxon>
        <taxon>Bacillati</taxon>
        <taxon>Actinomycetota</taxon>
        <taxon>Actinomycetes</taxon>
        <taxon>Micrococcales</taxon>
        <taxon>Micrococcaceae</taxon>
        <taxon>Sinomonas</taxon>
    </lineage>
</organism>
<feature type="region of interest" description="Disordered" evidence="2">
    <location>
        <begin position="174"/>
        <end position="212"/>
    </location>
</feature>
<keyword evidence="1" id="KW-0175">Coiled coil</keyword>
<dbReference type="RefSeq" id="WP_189691917.1">
    <property type="nucleotide sequence ID" value="NZ_BNCM01000001.1"/>
</dbReference>
<evidence type="ECO:0000313" key="4">
    <source>
        <dbReference type="Proteomes" id="UP000639051"/>
    </source>
</evidence>
<feature type="coiled-coil region" evidence="1">
    <location>
        <begin position="216"/>
        <end position="292"/>
    </location>
</feature>
<gene>
    <name evidence="3" type="ORF">JJE72_06410</name>
</gene>
<dbReference type="Proteomes" id="UP000639051">
    <property type="component" value="Unassembled WGS sequence"/>
</dbReference>
<evidence type="ECO:0008006" key="5">
    <source>
        <dbReference type="Google" id="ProtNLM"/>
    </source>
</evidence>
<keyword evidence="4" id="KW-1185">Reference proteome</keyword>
<evidence type="ECO:0000313" key="3">
    <source>
        <dbReference type="EMBL" id="MBL0705139.1"/>
    </source>
</evidence>
<reference evidence="3 4" key="1">
    <citation type="submission" date="2021-01" db="EMBL/GenBank/DDBJ databases">
        <title>Genome public.</title>
        <authorList>
            <person name="Liu C."/>
            <person name="Sun Q."/>
        </authorList>
    </citation>
    <scope>NUCLEOTIDE SEQUENCE [LARGE SCALE GENOMIC DNA]</scope>
    <source>
        <strain evidence="3 4">JC656</strain>
    </source>
</reference>
<accession>A0ABS1K0F0</accession>
<dbReference type="EMBL" id="JAERRC010000020">
    <property type="protein sequence ID" value="MBL0705139.1"/>
    <property type="molecule type" value="Genomic_DNA"/>
</dbReference>
<sequence>MDLAAVAAELYALPPSEFTAARNARAKAAKAEGEALLAKQVARLPKPSVSAWCVDALVRTRPAELAPVLELGAALREAQDSLDAARMRELGEQRMDVIAEAVRSAREAAEEQSVAVSEAAAGEVEQTLRAAMADPQAGDAVRRGLLVRSLVSNGWEPVDLDGAVAVPGAIPAPAPTAQSGAAGKSAEVARTPRQNGDAAPQAEDEAAAHRRRAEAEAALARERAGAEAELTEAEQRLESARAELKEAREQVAAASERRDRLEGEREDLRRRLERLEQELEAADREEGLAGRAQRLAARVAEQEERAVDRARERVERLR</sequence>
<evidence type="ECO:0000256" key="2">
    <source>
        <dbReference type="SAM" id="MobiDB-lite"/>
    </source>
</evidence>
<protein>
    <recommendedName>
        <fullName evidence="5">Transposase</fullName>
    </recommendedName>
</protein>
<comment type="caution">
    <text evidence="3">The sequence shown here is derived from an EMBL/GenBank/DDBJ whole genome shotgun (WGS) entry which is preliminary data.</text>
</comment>
<name>A0ABS1K0F0_9MICC</name>
<proteinExistence type="predicted"/>
<evidence type="ECO:0000256" key="1">
    <source>
        <dbReference type="SAM" id="Coils"/>
    </source>
</evidence>